<gene>
    <name evidence="2" type="ORF">GCM10009776_35570</name>
</gene>
<dbReference type="InterPro" id="IPR036388">
    <property type="entry name" value="WH-like_DNA-bd_sf"/>
</dbReference>
<dbReference type="Proteomes" id="UP001499933">
    <property type="component" value="Unassembled WGS sequence"/>
</dbReference>
<evidence type="ECO:0008006" key="4">
    <source>
        <dbReference type="Google" id="ProtNLM"/>
    </source>
</evidence>
<reference evidence="3" key="1">
    <citation type="journal article" date="2019" name="Int. J. Syst. Evol. Microbiol.">
        <title>The Global Catalogue of Microorganisms (GCM) 10K type strain sequencing project: providing services to taxonomists for standard genome sequencing and annotation.</title>
        <authorList>
            <consortium name="The Broad Institute Genomics Platform"/>
            <consortium name="The Broad Institute Genome Sequencing Center for Infectious Disease"/>
            <person name="Wu L."/>
            <person name="Ma J."/>
        </authorList>
    </citation>
    <scope>NUCLEOTIDE SEQUENCE [LARGE SCALE GENOMIC DNA]</scope>
    <source>
        <strain evidence="3">JCM 14901</strain>
    </source>
</reference>
<comment type="caution">
    <text evidence="2">The sequence shown here is derived from an EMBL/GenBank/DDBJ whole genome shotgun (WGS) entry which is preliminary data.</text>
</comment>
<proteinExistence type="predicted"/>
<evidence type="ECO:0000313" key="2">
    <source>
        <dbReference type="EMBL" id="GAA1969369.1"/>
    </source>
</evidence>
<dbReference type="InterPro" id="IPR036390">
    <property type="entry name" value="WH_DNA-bd_sf"/>
</dbReference>
<feature type="region of interest" description="Disordered" evidence="1">
    <location>
        <begin position="183"/>
        <end position="211"/>
    </location>
</feature>
<protein>
    <recommendedName>
        <fullName evidence="4">MarR family transcriptional regulator</fullName>
    </recommendedName>
</protein>
<organism evidence="2 3">
    <name type="scientific">Microbacterium deminutum</name>
    <dbReference type="NCBI Taxonomy" id="344164"/>
    <lineage>
        <taxon>Bacteria</taxon>
        <taxon>Bacillati</taxon>
        <taxon>Actinomycetota</taxon>
        <taxon>Actinomycetes</taxon>
        <taxon>Micrococcales</taxon>
        <taxon>Microbacteriaceae</taxon>
        <taxon>Microbacterium</taxon>
    </lineage>
</organism>
<name>A0ABP5CVU6_9MICO</name>
<sequence>MRVKQTARVLGDPARPVNIRTASCTPTVASGSAVLTRDQRVAVARLHALLELLPTALDKELASAGITSFEFTRLEALHEADHHRLRLSALAARTNATFARLSLERKHLVVRAPCEEDGRATNAILTDAGETVFLESTGLYADAVQRMVLDGLDDAGVDQLATLTYGILSRLDPDRRLTVTAGGPDQRVCAAGPGESTDADATCAADPVPAR</sequence>
<evidence type="ECO:0000256" key="1">
    <source>
        <dbReference type="SAM" id="MobiDB-lite"/>
    </source>
</evidence>
<accession>A0ABP5CVU6</accession>
<dbReference type="EMBL" id="BAAAOG010000011">
    <property type="protein sequence ID" value="GAA1969369.1"/>
    <property type="molecule type" value="Genomic_DNA"/>
</dbReference>
<dbReference type="SUPFAM" id="SSF46785">
    <property type="entry name" value="Winged helix' DNA-binding domain"/>
    <property type="match status" value="1"/>
</dbReference>
<evidence type="ECO:0000313" key="3">
    <source>
        <dbReference type="Proteomes" id="UP001499933"/>
    </source>
</evidence>
<dbReference type="Gene3D" id="1.10.10.10">
    <property type="entry name" value="Winged helix-like DNA-binding domain superfamily/Winged helix DNA-binding domain"/>
    <property type="match status" value="1"/>
</dbReference>
<keyword evidence="3" id="KW-1185">Reference proteome</keyword>